<dbReference type="GO" id="GO:0016491">
    <property type="term" value="F:oxidoreductase activity"/>
    <property type="evidence" value="ECO:0007669"/>
    <property type="project" value="TreeGrafter"/>
</dbReference>
<accession>A0A7L0EV48</accession>
<dbReference type="OrthoDB" id="5296at2759"/>
<dbReference type="Proteomes" id="UP000550660">
    <property type="component" value="Unassembled WGS sequence"/>
</dbReference>
<comment type="similarity">
    <text evidence="1">Belongs to the short-chain dehydrogenases/reductases (SDR) family.</text>
</comment>
<feature type="non-terminal residue" evidence="2">
    <location>
        <position position="114"/>
    </location>
</feature>
<dbReference type="EMBL" id="VXAG01003713">
    <property type="protein sequence ID" value="NXJ86913.1"/>
    <property type="molecule type" value="Genomic_DNA"/>
</dbReference>
<dbReference type="AlphaFoldDB" id="A0A7L0EV48"/>
<name>A0A7L0EV48_TROML</name>
<comment type="caution">
    <text evidence="2">The sequence shown here is derived from an EMBL/GenBank/DDBJ whole genome shotgun (WGS) entry which is preliminary data.</text>
</comment>
<reference evidence="2 3" key="1">
    <citation type="submission" date="2019-09" db="EMBL/GenBank/DDBJ databases">
        <title>Bird 10,000 Genomes (B10K) Project - Family phase.</title>
        <authorList>
            <person name="Zhang G."/>
        </authorList>
    </citation>
    <scope>NUCLEOTIDE SEQUENCE [LARGE SCALE GENOMIC DNA]</scope>
    <source>
        <strain evidence="2">B10K-DU-007-40</strain>
        <tissue evidence="2">Mixed tissue sample</tissue>
    </source>
</reference>
<organism evidence="2 3">
    <name type="scientific">Trogon melanurus</name>
    <name type="common">Black-tailed trogon</name>
    <dbReference type="NCBI Taxonomy" id="56311"/>
    <lineage>
        <taxon>Eukaryota</taxon>
        <taxon>Metazoa</taxon>
        <taxon>Chordata</taxon>
        <taxon>Craniata</taxon>
        <taxon>Vertebrata</taxon>
        <taxon>Euteleostomi</taxon>
        <taxon>Archelosauria</taxon>
        <taxon>Archosauria</taxon>
        <taxon>Dinosauria</taxon>
        <taxon>Saurischia</taxon>
        <taxon>Theropoda</taxon>
        <taxon>Coelurosauria</taxon>
        <taxon>Aves</taxon>
        <taxon>Neognathae</taxon>
        <taxon>Neoaves</taxon>
        <taxon>Telluraves</taxon>
        <taxon>Coraciimorphae</taxon>
        <taxon>Trogoniformes</taxon>
        <taxon>Trogonidae</taxon>
        <taxon>Trogon</taxon>
    </lineage>
</organism>
<sequence length="114" mass="13096">RLEMRDFGVKVSMIEPGYFKTAITQGDVENSFISTWEKAPEEIKMSYGENYLKEILVLTRDMQKKCSSNLSLVTDCMEHALTSRYPRTRYAAGWDAKLFFIPLSYLPSALVDVI</sequence>
<dbReference type="PANTHER" id="PTHR43313:SF11">
    <property type="entry name" value="RETINOL DEHYDROGENASE 16"/>
    <property type="match status" value="1"/>
</dbReference>
<evidence type="ECO:0000313" key="2">
    <source>
        <dbReference type="EMBL" id="NXJ86913.1"/>
    </source>
</evidence>
<dbReference type="GO" id="GO:0008202">
    <property type="term" value="P:steroid metabolic process"/>
    <property type="evidence" value="ECO:0007669"/>
    <property type="project" value="TreeGrafter"/>
</dbReference>
<gene>
    <name evidence="2" type="primary">Hsd17b6</name>
    <name evidence="2" type="ORF">TROMEL_R06845</name>
</gene>
<dbReference type="Gene3D" id="3.40.50.720">
    <property type="entry name" value="NAD(P)-binding Rossmann-like Domain"/>
    <property type="match status" value="1"/>
</dbReference>
<dbReference type="PANTHER" id="PTHR43313">
    <property type="entry name" value="SHORT-CHAIN DEHYDROGENASE/REDUCTASE FAMILY 9C"/>
    <property type="match status" value="1"/>
</dbReference>
<protein>
    <submittedName>
        <fullName evidence="2">H17B6 dehydrogenase</fullName>
    </submittedName>
</protein>
<evidence type="ECO:0000313" key="3">
    <source>
        <dbReference type="Proteomes" id="UP000550660"/>
    </source>
</evidence>
<keyword evidence="3" id="KW-1185">Reference proteome</keyword>
<proteinExistence type="inferred from homology"/>
<feature type="non-terminal residue" evidence="2">
    <location>
        <position position="1"/>
    </location>
</feature>
<evidence type="ECO:0000256" key="1">
    <source>
        <dbReference type="ARBA" id="ARBA00006484"/>
    </source>
</evidence>